<comment type="caution">
    <text evidence="1">The sequence shown here is derived from an EMBL/GenBank/DDBJ whole genome shotgun (WGS) entry which is preliminary data.</text>
</comment>
<protein>
    <submittedName>
        <fullName evidence="1">Uncharacterized protein</fullName>
    </submittedName>
</protein>
<evidence type="ECO:0000313" key="1">
    <source>
        <dbReference type="EMBL" id="KAG7540145.1"/>
    </source>
</evidence>
<proteinExistence type="predicted"/>
<accession>A0A8T1XZ69</accession>
<feature type="non-terminal residue" evidence="1">
    <location>
        <position position="1"/>
    </location>
</feature>
<name>A0A8T1XZ69_9BRAS</name>
<dbReference type="Proteomes" id="UP000694240">
    <property type="component" value="Chromosome 12"/>
</dbReference>
<reference evidence="1 2" key="1">
    <citation type="submission" date="2020-12" db="EMBL/GenBank/DDBJ databases">
        <title>Concerted genomic and epigenomic changes stabilize Arabidopsis allopolyploids.</title>
        <authorList>
            <person name="Chen Z."/>
        </authorList>
    </citation>
    <scope>NUCLEOTIDE SEQUENCE [LARGE SCALE GENOMIC DNA]</scope>
    <source>
        <strain evidence="1">Allo738</strain>
        <tissue evidence="1">Leaf</tissue>
    </source>
</reference>
<evidence type="ECO:0000313" key="2">
    <source>
        <dbReference type="Proteomes" id="UP000694240"/>
    </source>
</evidence>
<feature type="non-terminal residue" evidence="1">
    <location>
        <position position="56"/>
    </location>
</feature>
<keyword evidence="2" id="KW-1185">Reference proteome</keyword>
<dbReference type="AlphaFoldDB" id="A0A8T1XZ69"/>
<organism evidence="1 2">
    <name type="scientific">Arabidopsis thaliana x Arabidopsis arenosa</name>
    <dbReference type="NCBI Taxonomy" id="1240361"/>
    <lineage>
        <taxon>Eukaryota</taxon>
        <taxon>Viridiplantae</taxon>
        <taxon>Streptophyta</taxon>
        <taxon>Embryophyta</taxon>
        <taxon>Tracheophyta</taxon>
        <taxon>Spermatophyta</taxon>
        <taxon>Magnoliopsida</taxon>
        <taxon>eudicotyledons</taxon>
        <taxon>Gunneridae</taxon>
        <taxon>Pentapetalae</taxon>
        <taxon>rosids</taxon>
        <taxon>malvids</taxon>
        <taxon>Brassicales</taxon>
        <taxon>Brassicaceae</taxon>
        <taxon>Camelineae</taxon>
        <taxon>Arabidopsis</taxon>
    </lineage>
</organism>
<gene>
    <name evidence="1" type="ORF">ISN45_Aa07g003990</name>
</gene>
<sequence>ITTVFSFPVWLVKSNDKITNQTSNKFEPKINNLWNLKKSKMKSKKRIEKSEHEIPS</sequence>
<dbReference type="EMBL" id="JAEFBK010000012">
    <property type="protein sequence ID" value="KAG7540145.1"/>
    <property type="molecule type" value="Genomic_DNA"/>
</dbReference>